<evidence type="ECO:0000313" key="2">
    <source>
        <dbReference type="Proteomes" id="UP000694722"/>
    </source>
</evidence>
<sequence>MAIIKKSANNKHWRGCGEKGTLLHHWLEYKLVQPLWKTVWRFLKKLKTELPYDPAISISRKVKSYNLKRYIHPDVHSSTIYTSKTWKNPKCPSTDEWEKKM</sequence>
<evidence type="ECO:0000313" key="1">
    <source>
        <dbReference type="Ensembl" id="ENSSSCP00040021764.1"/>
    </source>
</evidence>
<dbReference type="AlphaFoldDB" id="A0A8D1EET0"/>
<proteinExistence type="predicted"/>
<name>A0A8D1EET0_PIG</name>
<protein>
    <submittedName>
        <fullName evidence="1">Uncharacterized protein</fullName>
    </submittedName>
</protein>
<organism evidence="1 2">
    <name type="scientific">Sus scrofa</name>
    <name type="common">Pig</name>
    <dbReference type="NCBI Taxonomy" id="9823"/>
    <lineage>
        <taxon>Eukaryota</taxon>
        <taxon>Metazoa</taxon>
        <taxon>Chordata</taxon>
        <taxon>Craniata</taxon>
        <taxon>Vertebrata</taxon>
        <taxon>Euteleostomi</taxon>
        <taxon>Mammalia</taxon>
        <taxon>Eutheria</taxon>
        <taxon>Laurasiatheria</taxon>
        <taxon>Artiodactyla</taxon>
        <taxon>Suina</taxon>
        <taxon>Suidae</taxon>
        <taxon>Sus</taxon>
    </lineage>
</organism>
<accession>A0A8D1EET0</accession>
<dbReference type="Proteomes" id="UP000694722">
    <property type="component" value="Unplaced"/>
</dbReference>
<dbReference type="Ensembl" id="ENSSSCT00040052396.1">
    <property type="protein sequence ID" value="ENSSSCP00040021764.1"/>
    <property type="gene ID" value="ENSSSCG00040039200.1"/>
</dbReference>
<dbReference type="Proteomes" id="UP000694723">
    <property type="component" value="Unplaced"/>
</dbReference>
<dbReference type="Ensembl" id="ENSSSCT00060053712.1">
    <property type="protein sequence ID" value="ENSSSCP00060022883.1"/>
    <property type="gene ID" value="ENSSSCG00060039690.1"/>
</dbReference>
<reference evidence="1" key="1">
    <citation type="submission" date="2025-05" db="UniProtKB">
        <authorList>
            <consortium name="Ensembl"/>
        </authorList>
    </citation>
    <scope>IDENTIFICATION</scope>
</reference>